<sequence length="369" mass="42362">MSANYWASSQRNKWQVTRKIIHDARMSIEAIEKKEFGVNIALQECKYDLNMRIYLHQMIIKLGRRLNLRQLIMSSAEIYMTRFLLKASIKEVNIYLLVATCIYVACKIEECPQHIRTILSEARRCWPEFIPNDLTKLAELEFYLIDELDCYLIVYHPYNSLTQIVNILQETHNTSLRVEITPDELQAAWSIVNDSYILDLHMMFPPHIIAVAALYLTLLLGVDLNTVEGNIHQANSVPNSSHSELIKGKSDTARSPSAFNSPNSKMSPVAHMTPRISNNIKMHTAKRDTHAVSELGNHKSPPGAQNYRYPKKIEALINFLTSSNINLQEVIQSVQELLSLYQSWEFYDEIAERNTVHNALIVLNKNYSG</sequence>
<dbReference type="GO" id="GO:0006357">
    <property type="term" value="P:regulation of transcription by RNA polymerase II"/>
    <property type="evidence" value="ECO:0007669"/>
    <property type="project" value="InterPro"/>
</dbReference>
<dbReference type="PANTHER" id="PTHR10026">
    <property type="entry name" value="CYCLIN"/>
    <property type="match status" value="1"/>
</dbReference>
<dbReference type="SMART" id="SM00385">
    <property type="entry name" value="CYCLIN"/>
    <property type="match status" value="1"/>
</dbReference>
<evidence type="ECO:0000256" key="2">
    <source>
        <dbReference type="SAM" id="MobiDB-lite"/>
    </source>
</evidence>
<feature type="compositionally biased region" description="Polar residues" evidence="2">
    <location>
        <begin position="253"/>
        <end position="266"/>
    </location>
</feature>
<dbReference type="CDD" id="cd20513">
    <property type="entry name" value="CYCLIN_CCNC_rpt1"/>
    <property type="match status" value="1"/>
</dbReference>
<proteinExistence type="inferred from homology"/>
<accession>A0A7D9GZ04</accession>
<evidence type="ECO:0000313" key="5">
    <source>
        <dbReference type="Proteomes" id="UP000478008"/>
    </source>
</evidence>
<dbReference type="CDD" id="cd20546">
    <property type="entry name" value="CYCLIN_SpCG1C_ScCTK2-like_rpt2"/>
    <property type="match status" value="1"/>
</dbReference>
<feature type="domain" description="Cyclin-like" evidence="3">
    <location>
        <begin position="57"/>
        <end position="146"/>
    </location>
</feature>
<dbReference type="InterPro" id="IPR036915">
    <property type="entry name" value="Cyclin-like_sf"/>
</dbReference>
<dbReference type="Gene3D" id="1.10.472.10">
    <property type="entry name" value="Cyclin-like"/>
    <property type="match status" value="2"/>
</dbReference>
<evidence type="ECO:0000259" key="3">
    <source>
        <dbReference type="SMART" id="SM00385"/>
    </source>
</evidence>
<protein>
    <submittedName>
        <fullName evidence="4">DEBR0S2_11430g1_1</fullName>
    </submittedName>
</protein>
<evidence type="ECO:0000256" key="1">
    <source>
        <dbReference type="RuleBase" id="RU000383"/>
    </source>
</evidence>
<keyword evidence="5" id="KW-1185">Reference proteome</keyword>
<dbReference type="Pfam" id="PF00134">
    <property type="entry name" value="Cyclin_N"/>
    <property type="match status" value="1"/>
</dbReference>
<dbReference type="GO" id="GO:0016538">
    <property type="term" value="F:cyclin-dependent protein serine/threonine kinase regulator activity"/>
    <property type="evidence" value="ECO:0007669"/>
    <property type="project" value="InterPro"/>
</dbReference>
<name>A0A7D9GZ04_DEKBR</name>
<gene>
    <name evidence="4" type="primary">SSN8</name>
    <name evidence="4" type="ORF">DEBR0S2_11430G</name>
</gene>
<dbReference type="InterPro" id="IPR013763">
    <property type="entry name" value="Cyclin-like_dom"/>
</dbReference>
<dbReference type="InterPro" id="IPR043198">
    <property type="entry name" value="Cyclin/Ssn8"/>
</dbReference>
<comment type="similarity">
    <text evidence="1">Belongs to the cyclin family.</text>
</comment>
<dbReference type="EMBL" id="CABFWN010000002">
    <property type="protein sequence ID" value="VUG17603.1"/>
    <property type="molecule type" value="Genomic_DNA"/>
</dbReference>
<organism evidence="4 5">
    <name type="scientific">Dekkera bruxellensis</name>
    <name type="common">Brettanomyces custersii</name>
    <dbReference type="NCBI Taxonomy" id="5007"/>
    <lineage>
        <taxon>Eukaryota</taxon>
        <taxon>Fungi</taxon>
        <taxon>Dikarya</taxon>
        <taxon>Ascomycota</taxon>
        <taxon>Saccharomycotina</taxon>
        <taxon>Pichiomycetes</taxon>
        <taxon>Pichiales</taxon>
        <taxon>Pichiaceae</taxon>
        <taxon>Brettanomyces</taxon>
    </lineage>
</organism>
<reference evidence="4 5" key="1">
    <citation type="submission" date="2019-07" db="EMBL/GenBank/DDBJ databases">
        <authorList>
            <person name="Friedrich A."/>
            <person name="Schacherer J."/>
        </authorList>
    </citation>
    <scope>NUCLEOTIDE SEQUENCE [LARGE SCALE GENOMIC DNA]</scope>
</reference>
<dbReference type="AlphaFoldDB" id="A0A7D9GZ04"/>
<dbReference type="SUPFAM" id="SSF47954">
    <property type="entry name" value="Cyclin-like"/>
    <property type="match status" value="2"/>
</dbReference>
<evidence type="ECO:0000313" key="4">
    <source>
        <dbReference type="EMBL" id="VUG17603.1"/>
    </source>
</evidence>
<feature type="region of interest" description="Disordered" evidence="2">
    <location>
        <begin position="238"/>
        <end position="270"/>
    </location>
</feature>
<dbReference type="PIRSF" id="PIRSF028758">
    <property type="entry name" value="Cyclin, C/H/G types"/>
    <property type="match status" value="1"/>
</dbReference>
<keyword evidence="1" id="KW-0195">Cyclin</keyword>
<dbReference type="InterPro" id="IPR006671">
    <property type="entry name" value="Cyclin_N"/>
</dbReference>
<dbReference type="Proteomes" id="UP000478008">
    <property type="component" value="Unassembled WGS sequence"/>
</dbReference>